<evidence type="ECO:0000313" key="1">
    <source>
        <dbReference type="EMBL" id="ACV35391.1"/>
    </source>
</evidence>
<dbReference type="AlphaFoldDB" id="C7RN24"/>
<sequence>MLLPTGRLGRKDRCGHAPIHTPTLHLQYPSVMA</sequence>
<organism evidence="1">
    <name type="scientific">Accumulibacter regalis</name>
    <dbReference type="NCBI Taxonomy" id="522306"/>
    <lineage>
        <taxon>Bacteria</taxon>
        <taxon>Pseudomonadati</taxon>
        <taxon>Pseudomonadota</taxon>
        <taxon>Betaproteobacteria</taxon>
        <taxon>Candidatus Accumulibacter</taxon>
    </lineage>
</organism>
<protein>
    <submittedName>
        <fullName evidence="1">Uncharacterized protein</fullName>
    </submittedName>
</protein>
<reference evidence="1" key="2">
    <citation type="submission" date="2009-09" db="EMBL/GenBank/DDBJ databases">
        <title>Complete sequence of chromosome of Candidatus Accumulibacter phosphatis clade IIA str. UW-1.</title>
        <authorList>
            <consortium name="US DOE Joint Genome Institute"/>
            <person name="Martin H.G."/>
            <person name="Ivanova N."/>
            <person name="Kunin V."/>
            <person name="Warnecke F."/>
            <person name="Barry K."/>
            <person name="He S."/>
            <person name="Salamov A."/>
            <person name="Szeto E."/>
            <person name="Dalin E."/>
            <person name="Pangilinan J.L."/>
            <person name="Lapidus A."/>
            <person name="Lowry S."/>
            <person name="Kyrpides N.C."/>
            <person name="McMahon K.D."/>
            <person name="Hugenholtz P."/>
        </authorList>
    </citation>
    <scope>NUCLEOTIDE SEQUENCE [LARGE SCALE GENOMIC DNA]</scope>
    <source>
        <strain evidence="1">UW-1</strain>
    </source>
</reference>
<accession>C7RN24</accession>
<dbReference type="HOGENOM" id="CLU_3380009_0_0_4"/>
<dbReference type="EMBL" id="CP001715">
    <property type="protein sequence ID" value="ACV35391.1"/>
    <property type="molecule type" value="Genomic_DNA"/>
</dbReference>
<dbReference type="KEGG" id="app:CAP2UW1_2095"/>
<name>C7RN24_ACCRE</name>
<gene>
    <name evidence="1" type="ordered locus">CAP2UW1_2095</name>
</gene>
<proteinExistence type="predicted"/>
<reference evidence="1" key="1">
    <citation type="submission" date="2009-08" db="EMBL/GenBank/DDBJ databases">
        <authorList>
            <consortium name="US DOE Joint Genome Institute"/>
            <person name="Lucas S."/>
            <person name="Copeland A."/>
            <person name="Lapidus A."/>
            <person name="Glavina del Rio T."/>
            <person name="Dalin E."/>
            <person name="Tice H."/>
            <person name="Bruce D."/>
            <person name="Barry K."/>
            <person name="Pitluck S."/>
            <person name="Lowry S."/>
            <person name="Larimer F."/>
            <person name="Land M."/>
            <person name="Hauser L."/>
            <person name="Kyrpides N."/>
            <person name="Ivanova N."/>
            <person name="McMahon K.D."/>
            <person name="Hugenholtz P."/>
        </authorList>
    </citation>
    <scope>NUCLEOTIDE SEQUENCE</scope>
    <source>
        <strain evidence="1">UW-1</strain>
    </source>
</reference>